<evidence type="ECO:0000313" key="2">
    <source>
        <dbReference type="Proteomes" id="UP001246858"/>
    </source>
</evidence>
<keyword evidence="2" id="KW-1185">Reference proteome</keyword>
<comment type="caution">
    <text evidence="1">The sequence shown here is derived from an EMBL/GenBank/DDBJ whole genome shotgun (WGS) entry which is preliminary data.</text>
</comment>
<evidence type="ECO:0000313" key="1">
    <source>
        <dbReference type="EMBL" id="MDR6782338.1"/>
    </source>
</evidence>
<dbReference type="EMBL" id="JAVDTF010000001">
    <property type="protein sequence ID" value="MDR6782338.1"/>
    <property type="molecule type" value="Genomic_DNA"/>
</dbReference>
<dbReference type="Proteomes" id="UP001246858">
    <property type="component" value="Unassembled WGS sequence"/>
</dbReference>
<gene>
    <name evidence="1" type="ORF">J2X78_000890</name>
</gene>
<reference evidence="1" key="1">
    <citation type="submission" date="2023-07" db="EMBL/GenBank/DDBJ databases">
        <title>Sorghum-associated microbial communities from plants grown in Nebraska, USA.</title>
        <authorList>
            <person name="Schachtman D."/>
        </authorList>
    </citation>
    <scope>NUCLEOTIDE SEQUENCE</scope>
    <source>
        <strain evidence="1">2697</strain>
    </source>
</reference>
<organism evidence="1 2">
    <name type="scientific">Pedobacter africanus</name>
    <dbReference type="NCBI Taxonomy" id="151894"/>
    <lineage>
        <taxon>Bacteria</taxon>
        <taxon>Pseudomonadati</taxon>
        <taxon>Bacteroidota</taxon>
        <taxon>Sphingobacteriia</taxon>
        <taxon>Sphingobacteriales</taxon>
        <taxon>Sphingobacteriaceae</taxon>
        <taxon>Pedobacter</taxon>
    </lineage>
</organism>
<sequence>MKKLFFAALVATVAVGAAFAQDAIGVQDNIYYNCTEGTEKLCSEIPQALVELQEVGFPQVDPATHYGTTLLKYDEL</sequence>
<protein>
    <submittedName>
        <fullName evidence="1">Uncharacterized protein</fullName>
    </submittedName>
</protein>
<proteinExistence type="predicted"/>
<accession>A0ACC6KSK8</accession>
<name>A0ACC6KSK8_9SPHI</name>